<dbReference type="RefSeq" id="WP_151534724.1">
    <property type="nucleotide sequence ID" value="NZ_WBOS01000003.1"/>
</dbReference>
<gene>
    <name evidence="1" type="ORF">F7731_10480</name>
</gene>
<dbReference type="NCBIfam" id="TIGR04398">
    <property type="entry name" value="SLAP_DUP"/>
    <property type="match status" value="2"/>
</dbReference>
<dbReference type="Proteomes" id="UP000481030">
    <property type="component" value="Unassembled WGS sequence"/>
</dbReference>
<evidence type="ECO:0000313" key="1">
    <source>
        <dbReference type="EMBL" id="KAB2336769.1"/>
    </source>
</evidence>
<reference evidence="1 2" key="1">
    <citation type="journal article" date="2016" name="Antonie Van Leeuwenhoek">
        <title>Bacillus depressus sp. nov., isolated from soil of a sunflower field.</title>
        <authorList>
            <person name="Wei X."/>
            <person name="Xin D."/>
            <person name="Xin Y."/>
            <person name="Zhang H."/>
            <person name="Wang T."/>
            <person name="Zhang J."/>
        </authorList>
    </citation>
    <scope>NUCLEOTIDE SEQUENCE [LARGE SCALE GENOMIC DNA]</scope>
    <source>
        <strain evidence="1 2">BZ1</strain>
    </source>
</reference>
<organism evidence="1 2">
    <name type="scientific">Cytobacillus depressus</name>
    <dbReference type="NCBI Taxonomy" id="1602942"/>
    <lineage>
        <taxon>Bacteria</taxon>
        <taxon>Bacillati</taxon>
        <taxon>Bacillota</taxon>
        <taxon>Bacilli</taxon>
        <taxon>Bacillales</taxon>
        <taxon>Bacillaceae</taxon>
        <taxon>Cytobacillus</taxon>
    </lineage>
</organism>
<dbReference type="AlphaFoldDB" id="A0A6L3V697"/>
<evidence type="ECO:0000313" key="2">
    <source>
        <dbReference type="Proteomes" id="UP000481030"/>
    </source>
</evidence>
<dbReference type="InterPro" id="IPR030910">
    <property type="entry name" value="SLAP_dom"/>
</dbReference>
<dbReference type="NCBIfam" id="TIGR04399">
    <property type="entry name" value="acc_Sec_SLAP"/>
    <property type="match status" value="1"/>
</dbReference>
<dbReference type="EMBL" id="WBOS01000003">
    <property type="protein sequence ID" value="KAB2336769.1"/>
    <property type="molecule type" value="Genomic_DNA"/>
</dbReference>
<comment type="caution">
    <text evidence="1">The sequence shown here is derived from an EMBL/GenBank/DDBJ whole genome shotgun (WGS) entry which is preliminary data.</text>
</comment>
<name>A0A6L3V697_9BACI</name>
<proteinExistence type="predicted"/>
<dbReference type="InterPro" id="IPR030911">
    <property type="entry name" value="Sec_acc_SLAP"/>
</dbReference>
<protein>
    <submittedName>
        <fullName evidence="1">Accessory Sec system S-layer assembly protein</fullName>
    </submittedName>
</protein>
<keyword evidence="2" id="KW-1185">Reference proteome</keyword>
<accession>A0A6L3V697</accession>
<sequence>MLSIFRRKKNDEIKKEGNDQSFSTEELINEKEETTETEIETALSFHPSWNLPAEQQYVFRFLNNELEPLKPNQISLSGIEVGEGSGGIEVTAFVRNSLQKAIQLEEATLLLLDKESQVIARHKFDLSELGEIPGKSSRPWVFVFPQESLKVTEFSKENWTLAFELRKKHSLDLEESWQKGLSEDAKKQLENIVNSTEPPKEGEINIMGLQAKLDDEGSLHTTIFIRNGTDKDIQIEQLPLQVIDASGEVAAQGGFTLNDFEVKANTSKPWTFIFPKDNIKKDQPDLSKWIIKINQ</sequence>
<dbReference type="OrthoDB" id="1907642at2"/>